<proteinExistence type="predicted"/>
<gene>
    <name evidence="3" type="primary">pilP</name>
    <name evidence="3" type="ORF">H4C75_25595</name>
</gene>
<evidence type="ECO:0000313" key="4">
    <source>
        <dbReference type="Proteomes" id="UP000541770"/>
    </source>
</evidence>
<dbReference type="InterPro" id="IPR022753">
    <property type="entry name" value="T4SS_pilus_biogen_PilP"/>
</dbReference>
<feature type="region of interest" description="Disordered" evidence="1">
    <location>
        <begin position="148"/>
        <end position="167"/>
    </location>
</feature>
<feature type="signal peptide" evidence="2">
    <location>
        <begin position="1"/>
        <end position="24"/>
    </location>
</feature>
<evidence type="ECO:0000256" key="2">
    <source>
        <dbReference type="SAM" id="SignalP"/>
    </source>
</evidence>
<accession>A0A7W2JZM4</accession>
<organism evidence="3 4">
    <name type="scientific">Pseudomonas mosselii</name>
    <dbReference type="NCBI Taxonomy" id="78327"/>
    <lineage>
        <taxon>Bacteria</taxon>
        <taxon>Pseudomonadati</taxon>
        <taxon>Pseudomonadota</taxon>
        <taxon>Gammaproteobacteria</taxon>
        <taxon>Pseudomonadales</taxon>
        <taxon>Pseudomonadaceae</taxon>
        <taxon>Pseudomonas</taxon>
    </lineage>
</organism>
<evidence type="ECO:0000256" key="1">
    <source>
        <dbReference type="SAM" id="MobiDB-lite"/>
    </source>
</evidence>
<feature type="chain" id="PRO_5031215637" evidence="2">
    <location>
        <begin position="25"/>
        <end position="167"/>
    </location>
</feature>
<dbReference type="Proteomes" id="UP000541770">
    <property type="component" value="Unassembled WGS sequence"/>
</dbReference>
<name>A0A7W2JZM4_9PSED</name>
<sequence length="167" mass="17429">MRTKPYALATVLTMVVAASNAAEAPVSTVGELSKVQSQTLMYEAMAKRAEAQGKFQQNNAAAGNDAAGPALSVTAVTTKEVPTVTGISGAAGRLYATFRYPNGTTVSAKSGDQIAGGFKVAEVGIDRVVITRGDRRLPLQFGVATEPKEEPLNGQAPFMPMQPGLMR</sequence>
<dbReference type="EMBL" id="JACGDE010000025">
    <property type="protein sequence ID" value="MBA6068114.1"/>
    <property type="molecule type" value="Genomic_DNA"/>
</dbReference>
<reference evidence="3 4" key="1">
    <citation type="submission" date="2020-07" db="EMBL/GenBank/DDBJ databases">
        <title>Diversity of carbapenemase encoding genes among Pseudomonas putida group clinical isolates in a tertiary Brazilian hospital.</title>
        <authorList>
            <person name="Alberto-Lei F."/>
            <person name="Nodari C.S."/>
            <person name="Streling A.P."/>
            <person name="Paulino J.T."/>
            <person name="Bessa-Neto F.O."/>
            <person name="Cayo R."/>
            <person name="Gales A.C."/>
        </authorList>
    </citation>
    <scope>NUCLEOTIDE SEQUENCE [LARGE SCALE GENOMIC DNA]</scope>
    <source>
        <strain evidence="3 4">14802</strain>
    </source>
</reference>
<dbReference type="NCBIfam" id="TIGR03021">
    <property type="entry name" value="pilP_fam"/>
    <property type="match status" value="1"/>
</dbReference>
<protein>
    <submittedName>
        <fullName evidence="3">Type IV pilus biogenesis protein PilP</fullName>
    </submittedName>
</protein>
<dbReference type="AlphaFoldDB" id="A0A7W2JZM4"/>
<dbReference type="RefSeq" id="WP_182324901.1">
    <property type="nucleotide sequence ID" value="NZ_JACGDE010000025.1"/>
</dbReference>
<keyword evidence="2" id="KW-0732">Signal</keyword>
<comment type="caution">
    <text evidence="3">The sequence shown here is derived from an EMBL/GenBank/DDBJ whole genome shotgun (WGS) entry which is preliminary data.</text>
</comment>
<evidence type="ECO:0000313" key="3">
    <source>
        <dbReference type="EMBL" id="MBA6068114.1"/>
    </source>
</evidence>